<evidence type="ECO:0000313" key="4">
    <source>
        <dbReference type="EMBL" id="KAK8549142.1"/>
    </source>
</evidence>
<accession>A0ABR2E0G6</accession>
<dbReference type="PROSITE" id="PS51450">
    <property type="entry name" value="LRR"/>
    <property type="match status" value="3"/>
</dbReference>
<dbReference type="Proteomes" id="UP001472677">
    <property type="component" value="Unassembled WGS sequence"/>
</dbReference>
<protein>
    <submittedName>
        <fullName evidence="4">Uncharacterized protein</fullName>
    </submittedName>
</protein>
<comment type="caution">
    <text evidence="4">The sequence shown here is derived from an EMBL/GenBank/DDBJ whole genome shotgun (WGS) entry which is preliminary data.</text>
</comment>
<evidence type="ECO:0000256" key="1">
    <source>
        <dbReference type="ARBA" id="ARBA00022614"/>
    </source>
</evidence>
<dbReference type="SMART" id="SM00369">
    <property type="entry name" value="LRR_TYP"/>
    <property type="match status" value="3"/>
</dbReference>
<dbReference type="InterPro" id="IPR003591">
    <property type="entry name" value="Leu-rich_rpt_typical-subtyp"/>
</dbReference>
<dbReference type="PANTHER" id="PTHR15454:SF37">
    <property type="entry name" value="OUTER ARM DYNEIN LIGHT CHAIN 1 PROTEIN"/>
    <property type="match status" value="1"/>
</dbReference>
<gene>
    <name evidence="4" type="ORF">V6N12_062040</name>
</gene>
<feature type="region of interest" description="Disordered" evidence="3">
    <location>
        <begin position="632"/>
        <end position="688"/>
    </location>
</feature>
<dbReference type="Pfam" id="PF13855">
    <property type="entry name" value="LRR_8"/>
    <property type="match status" value="1"/>
</dbReference>
<dbReference type="InterPro" id="IPR032675">
    <property type="entry name" value="LRR_dom_sf"/>
</dbReference>
<keyword evidence="2" id="KW-0677">Repeat</keyword>
<reference evidence="4 5" key="1">
    <citation type="journal article" date="2024" name="G3 (Bethesda)">
        <title>Genome assembly of Hibiscus sabdariffa L. provides insights into metabolisms of medicinal natural products.</title>
        <authorList>
            <person name="Kim T."/>
        </authorList>
    </citation>
    <scope>NUCLEOTIDE SEQUENCE [LARGE SCALE GENOMIC DNA]</scope>
    <source>
        <strain evidence="4">TK-2024</strain>
        <tissue evidence="4">Old leaves</tissue>
    </source>
</reference>
<evidence type="ECO:0000256" key="2">
    <source>
        <dbReference type="ARBA" id="ARBA00022737"/>
    </source>
</evidence>
<dbReference type="Gene3D" id="3.80.10.10">
    <property type="entry name" value="Ribonuclease Inhibitor"/>
    <property type="match status" value="2"/>
</dbReference>
<name>A0ABR2E0G6_9ROSI</name>
<feature type="region of interest" description="Disordered" evidence="3">
    <location>
        <begin position="284"/>
        <end position="304"/>
    </location>
</feature>
<feature type="compositionally biased region" description="Polar residues" evidence="3">
    <location>
        <begin position="293"/>
        <end position="304"/>
    </location>
</feature>
<dbReference type="PANTHER" id="PTHR15454">
    <property type="entry name" value="NISCHARIN RELATED"/>
    <property type="match status" value="1"/>
</dbReference>
<dbReference type="InterPro" id="IPR025875">
    <property type="entry name" value="Leu-rich_rpt_4"/>
</dbReference>
<dbReference type="SMART" id="SM00365">
    <property type="entry name" value="LRR_SD22"/>
    <property type="match status" value="4"/>
</dbReference>
<sequence length="688" mass="76469">MRTQTESICHRLCSASREVLKQPVRPSEAGQGIGPFISKPFPQMTRFNCFSSLNWNKKKATDGSSTAGKHKEGIRILQIKLQQLSWPFDSDESRSRTFTVPIPDGFQEDSVCNVKVVPQESPIRSEAAEVTYEAEDEHEEHSSIKKDFSAIDLQQHAANDEEFEFKTRTLASLDSFQAEKDVEMIQSGHISDPGISRAEFWASPKLKRSCSNLEAQIVQRKVDKSIEESQWLSLSPASVMTHCSADRVMLKRHSSSQVLPSRSKRLWWKLFLWSHRNLHKHRTKKPAPHLPIVTTSNQHGGYSSDTVELHRANKISKMESPGSFTKDFSGNCDDNQSWNGFHNGLVSGLWPQKQWVVFPSTPSSMSRVDEWVRDLEIGTAQLATDVNREEGITFPPPLQTGKSPARNAAHSPHHSDIDLSEAVLHANNVIQTLNSSSTVAHISGICLKAIPIISGFTGLRTVNLSNNFIGHITPGSLPKRLHTLNLSRNKINTIEGLRELTRLRVLDLSYNRIARIGHGLSNCTLIKELYLAGNKIGDVQGLHRLLKLTVLDLSFNKITTTKELGQLAANYNSLQALNLLGNPIQSNVSDDQLRKAISSLLPKLMYLNKQPIKPQRGREAVADSVAKAALGSGSWSSRRKTTTKRGSHGGSTASSIVHKSSNKNKSKSENPHRQHLCLMSPAHADSPR</sequence>
<evidence type="ECO:0000313" key="5">
    <source>
        <dbReference type="Proteomes" id="UP001472677"/>
    </source>
</evidence>
<organism evidence="4 5">
    <name type="scientific">Hibiscus sabdariffa</name>
    <name type="common">roselle</name>
    <dbReference type="NCBI Taxonomy" id="183260"/>
    <lineage>
        <taxon>Eukaryota</taxon>
        <taxon>Viridiplantae</taxon>
        <taxon>Streptophyta</taxon>
        <taxon>Embryophyta</taxon>
        <taxon>Tracheophyta</taxon>
        <taxon>Spermatophyta</taxon>
        <taxon>Magnoliopsida</taxon>
        <taxon>eudicotyledons</taxon>
        <taxon>Gunneridae</taxon>
        <taxon>Pentapetalae</taxon>
        <taxon>rosids</taxon>
        <taxon>malvids</taxon>
        <taxon>Malvales</taxon>
        <taxon>Malvaceae</taxon>
        <taxon>Malvoideae</taxon>
        <taxon>Hibiscus</taxon>
    </lineage>
</organism>
<feature type="compositionally biased region" description="Basic residues" evidence="3">
    <location>
        <begin position="637"/>
        <end position="647"/>
    </location>
</feature>
<evidence type="ECO:0000256" key="3">
    <source>
        <dbReference type="SAM" id="MobiDB-lite"/>
    </source>
</evidence>
<keyword evidence="1" id="KW-0433">Leucine-rich repeat</keyword>
<dbReference type="SUPFAM" id="SSF52075">
    <property type="entry name" value="Outer arm dynein light chain 1"/>
    <property type="match status" value="1"/>
</dbReference>
<dbReference type="Pfam" id="PF12799">
    <property type="entry name" value="LRR_4"/>
    <property type="match status" value="1"/>
</dbReference>
<proteinExistence type="predicted"/>
<dbReference type="EMBL" id="JBBPBM010000021">
    <property type="protein sequence ID" value="KAK8549142.1"/>
    <property type="molecule type" value="Genomic_DNA"/>
</dbReference>
<dbReference type="InterPro" id="IPR001611">
    <property type="entry name" value="Leu-rich_rpt"/>
</dbReference>
<keyword evidence="5" id="KW-1185">Reference proteome</keyword>